<organism evidence="1 2">
    <name type="scientific">Zalaria obscura</name>
    <dbReference type="NCBI Taxonomy" id="2024903"/>
    <lineage>
        <taxon>Eukaryota</taxon>
        <taxon>Fungi</taxon>
        <taxon>Dikarya</taxon>
        <taxon>Ascomycota</taxon>
        <taxon>Pezizomycotina</taxon>
        <taxon>Dothideomycetes</taxon>
        <taxon>Dothideomycetidae</taxon>
        <taxon>Dothideales</taxon>
        <taxon>Zalariaceae</taxon>
        <taxon>Zalaria</taxon>
    </lineage>
</organism>
<name>A0ACC3SI99_9PEZI</name>
<comment type="caution">
    <text evidence="1">The sequence shown here is derived from an EMBL/GenBank/DDBJ whole genome shotgun (WGS) entry which is preliminary data.</text>
</comment>
<reference evidence="1" key="1">
    <citation type="submission" date="2024-02" db="EMBL/GenBank/DDBJ databases">
        <title>Metagenome Assembled Genome of Zalaria obscura JY119.</title>
        <authorList>
            <person name="Vighnesh L."/>
            <person name="Jagadeeshwari U."/>
            <person name="Venkata Ramana C."/>
            <person name="Sasikala C."/>
        </authorList>
    </citation>
    <scope>NUCLEOTIDE SEQUENCE</scope>
    <source>
        <strain evidence="1">JY119</strain>
    </source>
</reference>
<evidence type="ECO:0000313" key="1">
    <source>
        <dbReference type="EMBL" id="KAK8214823.1"/>
    </source>
</evidence>
<evidence type="ECO:0000313" key="2">
    <source>
        <dbReference type="Proteomes" id="UP001320706"/>
    </source>
</evidence>
<proteinExistence type="predicted"/>
<sequence length="596" mass="65815">MGVADGRSAVSCVCVPEICLLWCRMRFPSNILIEPPRIHLSHEVRHHHSGRAPQSPSGSSQLKQLRLPTPSHIRKMAGYPRDNALWTRSCPSSFPEPRRIKSWGVSWAYWHTVHVIVNTQLHSKSELRITSLFPTTKMGFGLHKPAGEPGAAWPAIMTMPYWVTEFDDPSPPRLSLIVSILSVGTFVGALLAGYVADKAGRKWGIIISAAIPFNLGVALQTAATSQPMFIAGRAFAGLGVGLVSVQATENRNDSGSYRIPLAVQFAWSLILCFGMMVLPETPRFLVKQGKDTKAMKSLVFLRRLDKDHPALVSEFEEIKGNYEYELSLGTASYLECFRGTIGKRTWTGIGLQCLQQLVGVNFIFYYGTSYFSGQKSLPNAFILSVITNVVNVVTTLPGLYAIDKFGRRPVLLVGALGMGVSQYIVAACGAATTLDNGASATAQFAFICIFIAFFASTFGPGAWVVTGEMFPLKVRAKCLSMTTASNWLFNWLLSFIVPYLTDSDYAGLASNVFWIWGAFCWIAVAFVFFLVYETKDLTLEQVNELYETTGKAWKSKDYRAVARRRSVAHAEEEKGRYSVDGMKKEQDAVAAQKELV</sequence>
<dbReference type="Proteomes" id="UP001320706">
    <property type="component" value="Unassembled WGS sequence"/>
</dbReference>
<keyword evidence="2" id="KW-1185">Reference proteome</keyword>
<dbReference type="EMBL" id="JAMKPW020000010">
    <property type="protein sequence ID" value="KAK8214823.1"/>
    <property type="molecule type" value="Genomic_DNA"/>
</dbReference>
<gene>
    <name evidence="1" type="primary">SNF3_1</name>
    <name evidence="1" type="ORF">M8818_002406</name>
</gene>
<protein>
    <submittedName>
        <fullName evidence="1">Plasma membrane low glucose sensor</fullName>
    </submittedName>
</protein>
<accession>A0ACC3SI99</accession>